<dbReference type="EMBL" id="CP136986">
    <property type="protein sequence ID" value="WOS80664.1"/>
    <property type="molecule type" value="Genomic_DNA"/>
</dbReference>
<evidence type="ECO:0000313" key="3">
    <source>
        <dbReference type="Proteomes" id="UP000433532"/>
    </source>
</evidence>
<evidence type="ECO:0000313" key="1">
    <source>
        <dbReference type="EMBL" id="MUI36678.1"/>
    </source>
</evidence>
<gene>
    <name evidence="1" type="ORF">GNQ48_16855</name>
    <name evidence="2" type="ORF">L4V69_16395</name>
</gene>
<dbReference type="Proteomes" id="UP000433532">
    <property type="component" value="Unassembled WGS sequence"/>
</dbReference>
<reference evidence="2" key="2">
    <citation type="submission" date="2023-06" db="EMBL/GenBank/DDBJ databases">
        <authorList>
            <consortium name="Clinical and Environmental Microbiology Branch: Whole genome sequencing antimicrobial resistance pathogens in the healthcare setting"/>
        </authorList>
    </citation>
    <scope>NUCLEOTIDE SEQUENCE</scope>
    <source>
        <strain evidence="2">2021CK-01020</strain>
    </source>
</reference>
<evidence type="ECO:0000313" key="2">
    <source>
        <dbReference type="EMBL" id="WOS80664.1"/>
    </source>
</evidence>
<dbReference type="Proteomes" id="UP001297540">
    <property type="component" value="Chromosome"/>
</dbReference>
<reference evidence="1 3" key="1">
    <citation type="submission" date="2019-11" db="EMBL/GenBank/DDBJ databases">
        <title>Genomes of ocular Pseudomonas aeruginosa isolates.</title>
        <authorList>
            <person name="Khan M."/>
            <person name="Rice S.A."/>
            <person name="Willcox M.D.P."/>
            <person name="Stapleton F."/>
        </authorList>
    </citation>
    <scope>NUCLEOTIDE SEQUENCE [LARGE SCALE GENOMIC DNA]</scope>
    <source>
        <strain evidence="1 3">PA221</strain>
    </source>
</reference>
<dbReference type="AlphaFoldDB" id="A0A4U0J4B2"/>
<proteinExistence type="predicted"/>
<protein>
    <submittedName>
        <fullName evidence="1">Uncharacterized protein</fullName>
    </submittedName>
</protein>
<organism evidence="1 3">
    <name type="scientific">Pseudomonas aeruginosa</name>
    <dbReference type="NCBI Taxonomy" id="287"/>
    <lineage>
        <taxon>Bacteria</taxon>
        <taxon>Pseudomonadati</taxon>
        <taxon>Pseudomonadota</taxon>
        <taxon>Gammaproteobacteria</taxon>
        <taxon>Pseudomonadales</taxon>
        <taxon>Pseudomonadaceae</taxon>
        <taxon>Pseudomonas</taxon>
    </lineage>
</organism>
<name>A0A4U0J4B2_PSEAI</name>
<accession>A0A4U0J4B2</accession>
<reference evidence="2" key="3">
    <citation type="submission" date="2023-10" db="EMBL/GenBank/DDBJ databases">
        <title>Pathogen: clinical or host-associated sample.</title>
        <authorList>
            <person name="Hergert J."/>
            <person name="Casey R."/>
            <person name="Wagner J."/>
            <person name="Young E.L."/>
            <person name="Oakeson K.F."/>
        </authorList>
    </citation>
    <scope>NUCLEOTIDE SEQUENCE</scope>
    <source>
        <strain evidence="2">2021CK-01020</strain>
    </source>
</reference>
<sequence length="102" mass="11366">MKRRTGTGRWRWALMLPVLVFLLGESSGQREEGRSPRLPAQARYEQAVENALRSERGEPRQAGTPAAKVAETGAPARLRGWLRSLARLAIWGTYGPPALFRP</sequence>
<dbReference type="EMBL" id="WOAD01000013">
    <property type="protein sequence ID" value="MUI36678.1"/>
    <property type="molecule type" value="Genomic_DNA"/>
</dbReference>
<dbReference type="RefSeq" id="WP_003090492.1">
    <property type="nucleotide sequence ID" value="NZ_AP014622.1"/>
</dbReference>
<dbReference type="KEGG" id="paeb:NCGM1900_3857"/>